<accession>A0ACC0NIF0</accession>
<proteinExistence type="predicted"/>
<name>A0ACC0NIF0_RHOML</name>
<keyword evidence="2" id="KW-1185">Reference proteome</keyword>
<evidence type="ECO:0000313" key="2">
    <source>
        <dbReference type="Proteomes" id="UP001062846"/>
    </source>
</evidence>
<sequence>MGRFRRLLLRPSTTSCPAHSPLPRHYLRQRPPCRTTCFGWSKSVWGKKKCFGWSKF</sequence>
<protein>
    <submittedName>
        <fullName evidence="1">Uncharacterized protein</fullName>
    </submittedName>
</protein>
<organism evidence="1 2">
    <name type="scientific">Rhododendron molle</name>
    <name type="common">Chinese azalea</name>
    <name type="synonym">Azalea mollis</name>
    <dbReference type="NCBI Taxonomy" id="49168"/>
    <lineage>
        <taxon>Eukaryota</taxon>
        <taxon>Viridiplantae</taxon>
        <taxon>Streptophyta</taxon>
        <taxon>Embryophyta</taxon>
        <taxon>Tracheophyta</taxon>
        <taxon>Spermatophyta</taxon>
        <taxon>Magnoliopsida</taxon>
        <taxon>eudicotyledons</taxon>
        <taxon>Gunneridae</taxon>
        <taxon>Pentapetalae</taxon>
        <taxon>asterids</taxon>
        <taxon>Ericales</taxon>
        <taxon>Ericaceae</taxon>
        <taxon>Ericoideae</taxon>
        <taxon>Rhodoreae</taxon>
        <taxon>Rhododendron</taxon>
    </lineage>
</organism>
<reference evidence="1" key="1">
    <citation type="submission" date="2022-02" db="EMBL/GenBank/DDBJ databases">
        <title>Plant Genome Project.</title>
        <authorList>
            <person name="Zhang R.-G."/>
        </authorList>
    </citation>
    <scope>NUCLEOTIDE SEQUENCE</scope>
    <source>
        <strain evidence="1">AT1</strain>
    </source>
</reference>
<gene>
    <name evidence="1" type="ORF">RHMOL_Rhmol06G0310400</name>
</gene>
<comment type="caution">
    <text evidence="1">The sequence shown here is derived from an EMBL/GenBank/DDBJ whole genome shotgun (WGS) entry which is preliminary data.</text>
</comment>
<dbReference type="Proteomes" id="UP001062846">
    <property type="component" value="Chromosome 6"/>
</dbReference>
<evidence type="ECO:0000313" key="1">
    <source>
        <dbReference type="EMBL" id="KAI8552990.1"/>
    </source>
</evidence>
<dbReference type="EMBL" id="CM046393">
    <property type="protein sequence ID" value="KAI8552990.1"/>
    <property type="molecule type" value="Genomic_DNA"/>
</dbReference>